<feature type="region of interest" description="Disordered" evidence="1">
    <location>
        <begin position="1"/>
        <end position="36"/>
    </location>
</feature>
<comment type="caution">
    <text evidence="2">The sequence shown here is derived from an EMBL/GenBank/DDBJ whole genome shotgun (WGS) entry which is preliminary data.</text>
</comment>
<dbReference type="InterPro" id="IPR032675">
    <property type="entry name" value="LRR_dom_sf"/>
</dbReference>
<evidence type="ECO:0000313" key="3">
    <source>
        <dbReference type="Proteomes" id="UP001604277"/>
    </source>
</evidence>
<dbReference type="SUPFAM" id="SSF48371">
    <property type="entry name" value="ARM repeat"/>
    <property type="match status" value="1"/>
</dbReference>
<dbReference type="Gene3D" id="3.80.10.10">
    <property type="entry name" value="Ribonuclease Inhibitor"/>
    <property type="match status" value="1"/>
</dbReference>
<gene>
    <name evidence="2" type="ORF">Fot_41925</name>
</gene>
<dbReference type="PANTHER" id="PTHR23253">
    <property type="entry name" value="EUKARYOTIC TRANSLATION INITIATION FACTOR 4 GAMMA"/>
    <property type="match status" value="1"/>
</dbReference>
<dbReference type="Gene3D" id="1.25.40.180">
    <property type="match status" value="1"/>
</dbReference>
<name>A0ABD1RLJ3_9LAMI</name>
<keyword evidence="3" id="KW-1185">Reference proteome</keyword>
<dbReference type="InterPro" id="IPR016024">
    <property type="entry name" value="ARM-type_fold"/>
</dbReference>
<reference evidence="3" key="1">
    <citation type="submission" date="2024-07" db="EMBL/GenBank/DDBJ databases">
        <title>Two chromosome-level genome assemblies of Korean endemic species Abeliophyllum distichum and Forsythia ovata (Oleaceae).</title>
        <authorList>
            <person name="Jang H."/>
        </authorList>
    </citation>
    <scope>NUCLEOTIDE SEQUENCE [LARGE SCALE GENOMIC DNA]</scope>
</reference>
<evidence type="ECO:0000313" key="2">
    <source>
        <dbReference type="EMBL" id="KAL2488633.1"/>
    </source>
</evidence>
<dbReference type="PANTHER" id="PTHR23253:SF53">
    <property type="entry name" value="EUKARYOTIC TRANSLATION INITIATION FACTOR ISOFORM 4G-1"/>
    <property type="match status" value="1"/>
</dbReference>
<protein>
    <submittedName>
        <fullName evidence="2">Eukaryotic translation initiation factor-like</fullName>
    </submittedName>
</protein>
<dbReference type="SUPFAM" id="SSF52058">
    <property type="entry name" value="L domain-like"/>
    <property type="match status" value="1"/>
</dbReference>
<accession>A0ABD1RLJ3</accession>
<organism evidence="2 3">
    <name type="scientific">Forsythia ovata</name>
    <dbReference type="NCBI Taxonomy" id="205694"/>
    <lineage>
        <taxon>Eukaryota</taxon>
        <taxon>Viridiplantae</taxon>
        <taxon>Streptophyta</taxon>
        <taxon>Embryophyta</taxon>
        <taxon>Tracheophyta</taxon>
        <taxon>Spermatophyta</taxon>
        <taxon>Magnoliopsida</taxon>
        <taxon>eudicotyledons</taxon>
        <taxon>Gunneridae</taxon>
        <taxon>Pentapetalae</taxon>
        <taxon>asterids</taxon>
        <taxon>lamiids</taxon>
        <taxon>Lamiales</taxon>
        <taxon>Oleaceae</taxon>
        <taxon>Forsythieae</taxon>
        <taxon>Forsythia</taxon>
    </lineage>
</organism>
<dbReference type="Proteomes" id="UP001604277">
    <property type="component" value="Unassembled WGS sequence"/>
</dbReference>
<evidence type="ECO:0000256" key="1">
    <source>
        <dbReference type="SAM" id="MobiDB-lite"/>
    </source>
</evidence>
<dbReference type="EMBL" id="JBFOLJ010000012">
    <property type="protein sequence ID" value="KAL2488633.1"/>
    <property type="molecule type" value="Genomic_DNA"/>
</dbReference>
<sequence length="385" mass="42036">MARSFLHPQQGFSFSPRKSEPPKTGPVKPTYFRNPTTSPQFKTEQFLWSHSGAFEFDQFETPLYRLDLSYNNLSGIIHLSLNHLTHLLTLRLEENKFSGSISSLSLPSLHDFNVFGNALAGEIPNSLSGFLASAIEKNSVLCGVQLEKCMLVSTNLTRPEAMASPLSPKSTVALSPSSMSVETKPLQLLRQDTKSCPAEEIVEAICQFFVTIGKQLDEKQKSKHINDVYFNRLKELSTNSQLAARLKFLIRGVKAKTITEIHSKAEKNLELRSGATASIRNSRPIASSAQGSISPGGFPMNRPGAGGMMPGMPGTRKMLGMPGMDSDNWEVPRSRSMPRADGSTAQPAGRVQPTPFGKSPPLNQRFLPQGSGGFNGTWISSPCPI</sequence>
<dbReference type="AlphaFoldDB" id="A0ABD1RLJ3"/>
<proteinExistence type="predicted"/>
<feature type="region of interest" description="Disordered" evidence="1">
    <location>
        <begin position="333"/>
        <end position="360"/>
    </location>
</feature>